<keyword evidence="5 6" id="KW-0472">Membrane</keyword>
<feature type="transmembrane region" description="Helical" evidence="6">
    <location>
        <begin position="76"/>
        <end position="96"/>
    </location>
</feature>
<dbReference type="Gene3D" id="1.20.1250.20">
    <property type="entry name" value="MFS general substrate transporter like domains"/>
    <property type="match status" value="1"/>
</dbReference>
<feature type="transmembrane region" description="Helical" evidence="6">
    <location>
        <begin position="336"/>
        <end position="357"/>
    </location>
</feature>
<dbReference type="GO" id="GO:0005886">
    <property type="term" value="C:plasma membrane"/>
    <property type="evidence" value="ECO:0007669"/>
    <property type="project" value="UniProtKB-SubCell"/>
</dbReference>
<feature type="transmembrane region" description="Helical" evidence="6">
    <location>
        <begin position="139"/>
        <end position="157"/>
    </location>
</feature>
<dbReference type="GO" id="GO:0022857">
    <property type="term" value="F:transmembrane transporter activity"/>
    <property type="evidence" value="ECO:0007669"/>
    <property type="project" value="InterPro"/>
</dbReference>
<evidence type="ECO:0000313" key="9">
    <source>
        <dbReference type="Proteomes" id="UP000192761"/>
    </source>
</evidence>
<comment type="subcellular location">
    <subcellularLocation>
        <location evidence="1">Cell membrane</location>
        <topology evidence="1">Multi-pass membrane protein</topology>
    </subcellularLocation>
</comment>
<evidence type="ECO:0000256" key="1">
    <source>
        <dbReference type="ARBA" id="ARBA00004651"/>
    </source>
</evidence>
<organism evidence="8 9">
    <name type="scientific">Andreprevotia lacus DSM 23236</name>
    <dbReference type="NCBI Taxonomy" id="1121001"/>
    <lineage>
        <taxon>Bacteria</taxon>
        <taxon>Pseudomonadati</taxon>
        <taxon>Pseudomonadota</taxon>
        <taxon>Betaproteobacteria</taxon>
        <taxon>Neisseriales</taxon>
        <taxon>Chitinibacteraceae</taxon>
        <taxon>Andreprevotia</taxon>
    </lineage>
</organism>
<dbReference type="EMBL" id="FWXD01000009">
    <property type="protein sequence ID" value="SMC24346.1"/>
    <property type="molecule type" value="Genomic_DNA"/>
</dbReference>
<evidence type="ECO:0000256" key="6">
    <source>
        <dbReference type="SAM" id="Phobius"/>
    </source>
</evidence>
<keyword evidence="9" id="KW-1185">Reference proteome</keyword>
<dbReference type="STRING" id="1121001.SAMN02745857_01860"/>
<feature type="transmembrane region" description="Helical" evidence="6">
    <location>
        <begin position="363"/>
        <end position="381"/>
    </location>
</feature>
<dbReference type="InterPro" id="IPR050189">
    <property type="entry name" value="MFS_Efflux_Transporters"/>
</dbReference>
<keyword evidence="2" id="KW-1003">Cell membrane</keyword>
<dbReference type="Proteomes" id="UP000192761">
    <property type="component" value="Unassembled WGS sequence"/>
</dbReference>
<feature type="transmembrane region" description="Helical" evidence="6">
    <location>
        <begin position="295"/>
        <end position="315"/>
    </location>
</feature>
<evidence type="ECO:0000313" key="8">
    <source>
        <dbReference type="EMBL" id="SMC24346.1"/>
    </source>
</evidence>
<feature type="transmembrane region" description="Helical" evidence="6">
    <location>
        <begin position="48"/>
        <end position="69"/>
    </location>
</feature>
<feature type="domain" description="Major facilitator superfamily (MFS) profile" evidence="7">
    <location>
        <begin position="11"/>
        <end position="385"/>
    </location>
</feature>
<feature type="transmembrane region" description="Helical" evidence="6">
    <location>
        <begin position="206"/>
        <end position="230"/>
    </location>
</feature>
<evidence type="ECO:0000256" key="4">
    <source>
        <dbReference type="ARBA" id="ARBA00022989"/>
    </source>
</evidence>
<dbReference type="PANTHER" id="PTHR43124">
    <property type="entry name" value="PURINE EFFLUX PUMP PBUE"/>
    <property type="match status" value="1"/>
</dbReference>
<dbReference type="InterPro" id="IPR001958">
    <property type="entry name" value="Tet-R_TetA/multi-R_MdtG-like"/>
</dbReference>
<accession>A0A1W1XK34</accession>
<dbReference type="InterPro" id="IPR011701">
    <property type="entry name" value="MFS"/>
</dbReference>
<feature type="transmembrane region" description="Helical" evidence="6">
    <location>
        <begin position="102"/>
        <end position="127"/>
    </location>
</feature>
<dbReference type="RefSeq" id="WP_084090513.1">
    <property type="nucleotide sequence ID" value="NZ_FWXD01000009.1"/>
</dbReference>
<dbReference type="AlphaFoldDB" id="A0A1W1XK34"/>
<keyword evidence="4 6" id="KW-1133">Transmembrane helix</keyword>
<dbReference type="InterPro" id="IPR036259">
    <property type="entry name" value="MFS_trans_sf"/>
</dbReference>
<protein>
    <submittedName>
        <fullName evidence="8">MFS transporter, DHA1 family, arabinose polymer transporter</fullName>
    </submittedName>
</protein>
<sequence>MTTNARQSVKAELAMGLGGFAIGTGEFVIMGLLPDVASQLQVSVPEAGYVISAYALGVVIGAPVLATLCARWPRHLLLIVLMACFGLGNFVTALSPSLWSMVAIRFIAGLPHGAYFGVAALVAASLVPANQRAQAVGRVMLGLTTATLAGVPLAAWLGQHWGWRAAFVFVGVIAALACWLIHRWVPRQPGDAEASPSRELGALTHMPVLLTLGIGALGFGGVFCVFSYVAPTMTKVAGLPVAWMPAVLTLFGCGMILGNVVGAKLADRALLPAIGGILVWNVAVTALFYFTAHVWWLAMFNILLIGTGAALGPALQVRLMDVANDAQTLAAALNHSAFNIANALGAWLGGAAIAAGLGWTSTSWVGALLPLAGIAIYLLSLRHHARQTALACEGAT</sequence>
<dbReference type="PROSITE" id="PS50850">
    <property type="entry name" value="MFS"/>
    <property type="match status" value="1"/>
</dbReference>
<dbReference type="InterPro" id="IPR020846">
    <property type="entry name" value="MFS_dom"/>
</dbReference>
<dbReference type="OrthoDB" id="9788453at2"/>
<proteinExistence type="predicted"/>
<gene>
    <name evidence="8" type="ORF">SAMN02745857_01860</name>
</gene>
<keyword evidence="3 6" id="KW-0812">Transmembrane</keyword>
<dbReference type="PRINTS" id="PR01035">
    <property type="entry name" value="TCRTETA"/>
</dbReference>
<feature type="transmembrane region" description="Helical" evidence="6">
    <location>
        <begin position="269"/>
        <end position="289"/>
    </location>
</feature>
<evidence type="ECO:0000256" key="5">
    <source>
        <dbReference type="ARBA" id="ARBA00023136"/>
    </source>
</evidence>
<evidence type="ECO:0000256" key="3">
    <source>
        <dbReference type="ARBA" id="ARBA00022692"/>
    </source>
</evidence>
<dbReference type="PANTHER" id="PTHR43124:SF3">
    <property type="entry name" value="CHLORAMPHENICOL EFFLUX PUMP RV0191"/>
    <property type="match status" value="1"/>
</dbReference>
<evidence type="ECO:0000256" key="2">
    <source>
        <dbReference type="ARBA" id="ARBA00022475"/>
    </source>
</evidence>
<feature type="transmembrane region" description="Helical" evidence="6">
    <location>
        <begin position="242"/>
        <end position="262"/>
    </location>
</feature>
<feature type="transmembrane region" description="Helical" evidence="6">
    <location>
        <begin position="12"/>
        <end position="33"/>
    </location>
</feature>
<dbReference type="SUPFAM" id="SSF103473">
    <property type="entry name" value="MFS general substrate transporter"/>
    <property type="match status" value="1"/>
</dbReference>
<dbReference type="Pfam" id="PF07690">
    <property type="entry name" value="MFS_1"/>
    <property type="match status" value="1"/>
</dbReference>
<evidence type="ECO:0000259" key="7">
    <source>
        <dbReference type="PROSITE" id="PS50850"/>
    </source>
</evidence>
<feature type="transmembrane region" description="Helical" evidence="6">
    <location>
        <begin position="163"/>
        <end position="185"/>
    </location>
</feature>
<reference evidence="8 9" key="1">
    <citation type="submission" date="2017-04" db="EMBL/GenBank/DDBJ databases">
        <authorList>
            <person name="Afonso C.L."/>
            <person name="Miller P.J."/>
            <person name="Scott M.A."/>
            <person name="Spackman E."/>
            <person name="Goraichik I."/>
            <person name="Dimitrov K.M."/>
            <person name="Suarez D.L."/>
            <person name="Swayne D.E."/>
        </authorList>
    </citation>
    <scope>NUCLEOTIDE SEQUENCE [LARGE SCALE GENOMIC DNA]</scope>
    <source>
        <strain evidence="8 9">DSM 23236</strain>
    </source>
</reference>
<dbReference type="CDD" id="cd17324">
    <property type="entry name" value="MFS_NepI_like"/>
    <property type="match status" value="1"/>
</dbReference>
<name>A0A1W1XK34_9NEIS</name>